<dbReference type="InterPro" id="IPR012347">
    <property type="entry name" value="Ferritin-like"/>
</dbReference>
<organism evidence="2 3">
    <name type="scientific">Demequina activiva</name>
    <dbReference type="NCBI Taxonomy" id="1582364"/>
    <lineage>
        <taxon>Bacteria</taxon>
        <taxon>Bacillati</taxon>
        <taxon>Actinomycetota</taxon>
        <taxon>Actinomycetes</taxon>
        <taxon>Micrococcales</taxon>
        <taxon>Demequinaceae</taxon>
        <taxon>Demequina</taxon>
    </lineage>
</organism>
<proteinExistence type="predicted"/>
<gene>
    <name evidence="2" type="ORF">Dac01nite_09640</name>
</gene>
<accession>A0A919Q2T5</accession>
<feature type="region of interest" description="Disordered" evidence="1">
    <location>
        <begin position="285"/>
        <end position="304"/>
    </location>
</feature>
<dbReference type="EMBL" id="BONR01000002">
    <property type="protein sequence ID" value="GIG54212.1"/>
    <property type="molecule type" value="Genomic_DNA"/>
</dbReference>
<reference evidence="2" key="1">
    <citation type="submission" date="2021-01" db="EMBL/GenBank/DDBJ databases">
        <title>Whole genome shotgun sequence of Demequina activiva NBRC 110675.</title>
        <authorList>
            <person name="Komaki H."/>
            <person name="Tamura T."/>
        </authorList>
    </citation>
    <scope>NUCLEOTIDE SEQUENCE</scope>
    <source>
        <strain evidence="2">NBRC 110675</strain>
    </source>
</reference>
<evidence type="ECO:0000313" key="2">
    <source>
        <dbReference type="EMBL" id="GIG54212.1"/>
    </source>
</evidence>
<protein>
    <submittedName>
        <fullName evidence="2">Uncharacterized protein</fullName>
    </submittedName>
</protein>
<keyword evidence="3" id="KW-1185">Reference proteome</keyword>
<sequence length="304" mass="31440">METPAPQWPSPDAVTVMRDDAAQREQAVIDAIATAAGAGTPQAVVIAEIEGAAAPQRLEALGGLYIAYPDSSPTPVASAVPTDVVAAVTAARDGHLADALVAQDADLASLLTAAGLSHALSSWFAIWVDDQVAGETQPVVEERLLSTPVIPEPSLLPAEGSTTDEETLSELGLAHDQARYAYEVLAARAAEDEREQWLARRALQDARAQSLVDLPGVEDQRAAVYVLSPEQSGDSAQRVATAIEIENRLGAAYAALAATAGAGEKPWLLGAAFDAYAQAAAFGEPTDSPYPVPALPGIESVGSD</sequence>
<name>A0A919Q2T5_9MICO</name>
<evidence type="ECO:0000313" key="3">
    <source>
        <dbReference type="Proteomes" id="UP000652354"/>
    </source>
</evidence>
<dbReference type="Gene3D" id="1.20.1260.10">
    <property type="match status" value="1"/>
</dbReference>
<dbReference type="AlphaFoldDB" id="A0A919Q2T5"/>
<dbReference type="Proteomes" id="UP000652354">
    <property type="component" value="Unassembled WGS sequence"/>
</dbReference>
<comment type="caution">
    <text evidence="2">The sequence shown here is derived from an EMBL/GenBank/DDBJ whole genome shotgun (WGS) entry which is preliminary data.</text>
</comment>
<evidence type="ECO:0000256" key="1">
    <source>
        <dbReference type="SAM" id="MobiDB-lite"/>
    </source>
</evidence>